<dbReference type="GO" id="GO:0030414">
    <property type="term" value="F:peptidase inhibitor activity"/>
    <property type="evidence" value="ECO:0007669"/>
    <property type="project" value="InterPro"/>
</dbReference>
<dbReference type="InterPro" id="IPR051277">
    <property type="entry name" value="SEZ6_CSMD_C4BPB_Regulators"/>
</dbReference>
<comment type="caution">
    <text evidence="4">Lacks conserved residue(s) required for the propagation of feature annotation.</text>
</comment>
<feature type="domain" description="Sushi" evidence="6">
    <location>
        <begin position="413"/>
        <end position="473"/>
    </location>
</feature>
<feature type="domain" description="Sushi" evidence="6">
    <location>
        <begin position="1131"/>
        <end position="1189"/>
    </location>
</feature>
<keyword evidence="4" id="KW-0768">Sushi</keyword>
<feature type="domain" description="Sushi" evidence="6">
    <location>
        <begin position="474"/>
        <end position="549"/>
    </location>
</feature>
<protein>
    <submittedName>
        <fullName evidence="8">Sushi repeat (SCR repeat) domain-containing protein</fullName>
    </submittedName>
</protein>
<dbReference type="EMBL" id="JAKKPZ010000010">
    <property type="protein sequence ID" value="KAI1716365.1"/>
    <property type="molecule type" value="Genomic_DNA"/>
</dbReference>
<organism evidence="8 9">
    <name type="scientific">Ditylenchus destructor</name>
    <dbReference type="NCBI Taxonomy" id="166010"/>
    <lineage>
        <taxon>Eukaryota</taxon>
        <taxon>Metazoa</taxon>
        <taxon>Ecdysozoa</taxon>
        <taxon>Nematoda</taxon>
        <taxon>Chromadorea</taxon>
        <taxon>Rhabditida</taxon>
        <taxon>Tylenchina</taxon>
        <taxon>Tylenchomorpha</taxon>
        <taxon>Sphaerularioidea</taxon>
        <taxon>Anguinidae</taxon>
        <taxon>Anguininae</taxon>
        <taxon>Ditylenchus</taxon>
    </lineage>
</organism>
<evidence type="ECO:0000256" key="1">
    <source>
        <dbReference type="ARBA" id="ARBA00022729"/>
    </source>
</evidence>
<feature type="domain" description="Sushi" evidence="6">
    <location>
        <begin position="588"/>
        <end position="651"/>
    </location>
</feature>
<sequence length="1318" mass="147142">MNYLQFSIWILLWLSPNNAHSTALDSDSSFNCIAAIPRPSYCRKPCTKDESCKKANKRCLCDGDCGLSCVNPASTCNALVDLPNGFVRTPNGFMYGANVEYGCNPGYVLVGLSQRRCQGNREWSGSRPTCRLQSKCAPPPELPYSTHHFTNGNNFGGEYDLDTEVHYSCVAGYVRYSSKGAAIAKCLLNRKNIAQWFGPTDFNCKPRTCVDPGMPLNGFRSGDLFHYPQHVEYSCAPGFHLVGSAQRKCTIKGEWDGISPVCKPTECERPKDPLHGQVLGSSLTYQSVVTYSCNEGYRVSQDDSRPISQIQRICLADGIWAGQEPICEEIRCPPLSPLYNGYIEGQDTGFGSVVVFRCLDISHGKMEQFVEGDLAPHGSQVNVLCDAKHETKSVKMVTCYNGTWSHLPQCSPVRCRKWPPRISYSRVIFTKATHGTIAKYHCLHGYRPSTTNNVIKCLYGKWTREGPQFRCMATSCDHPSRVFGQMGAYDFADYIHRVPEGRTIAFGCNKGNRLIGPPKATCTAVTTNVEGSLTTIGLWRPGVKPKCVSQRHPAMEGQIIWNSRTKRASLQNNVTTFQSMTRASDESSNCEVPSPLKTESREIVVIKPGQESISFCRQGFELDGTHRDESRDGTHRCVTGLWSPPYPRCIPSTCRLPSRLHAFFMKQPSSEIMQPGNILKHGESARIVCLRGFHIQGNHLLECYQGRILRQFGRCMPMHCVLPKPGRFSTNSNTLEHGESVIFYCDDRTELISCNFGEISPQPSCGQNESPYCAPLNDGISSTPTFHNHTSNNELVYLARSSGHIRSIGENQTNQATYPNGTIILFECDSPRGGQAGSIQCLNGEWISQLFPCVNYLPQSTTSEVGVRSRSRDIALCLAPSMSGKRLVIHNVDEQNSQRASYPHGTMLLMKCAFFETRGKFEQWRCRRGKWYRKNKIECPEEQGMCNFTISNPSSTLSRTNIFHVQGRDYVLFNENFPAGSKLIFSCSNNFMGILFWAATVKLYCFFSKDQGQPIWTLLIISRRRHQLIEHIPKHGQKLRISTIQPEDSGFFGCVLPNFRRSGLSVVVKSDNCQPIHASPNLQVHYDHKDFYLGTVAQFSCSTGYQLHTHRSLLCLEGGRWSHFPPACQAVQCPPLAITDTQLSCSVTSYKFGGIAKCTCESGFELVGNQSLHCGHDGKWSARIPSCKSVTCKSPQIPPKGRIAHPIGNKRFQSEFQIGDLVIFACEESYMLTGRDFVVCQSNGQWTKMLTKCSSFCRFPGGITHGDTTAVAKDYYMLAEKIVYYCSEANYKLSSDNVLECLEGGRWSRPLPSCVLQS</sequence>
<feature type="domain" description="Sushi" evidence="6">
    <location>
        <begin position="134"/>
        <end position="206"/>
    </location>
</feature>
<dbReference type="SMART" id="SM00032">
    <property type="entry name" value="CCP"/>
    <property type="match status" value="15"/>
</dbReference>
<feature type="domain" description="Sushi" evidence="6">
    <location>
        <begin position="1071"/>
        <end position="1130"/>
    </location>
</feature>
<feature type="domain" description="WAP" evidence="7">
    <location>
        <begin position="24"/>
        <end position="73"/>
    </location>
</feature>
<evidence type="ECO:0000313" key="9">
    <source>
        <dbReference type="Proteomes" id="UP001201812"/>
    </source>
</evidence>
<accession>A0AAD4N9I5</accession>
<evidence type="ECO:0000259" key="7">
    <source>
        <dbReference type="PROSITE" id="PS51390"/>
    </source>
</evidence>
<gene>
    <name evidence="8" type="ORF">DdX_07412</name>
</gene>
<feature type="domain" description="Sushi" evidence="6">
    <location>
        <begin position="67"/>
        <end position="132"/>
    </location>
</feature>
<evidence type="ECO:0000256" key="4">
    <source>
        <dbReference type="PROSITE-ProRule" id="PRU00302"/>
    </source>
</evidence>
<dbReference type="SUPFAM" id="SSF57535">
    <property type="entry name" value="Complement control module/SCR domain"/>
    <property type="match status" value="11"/>
</dbReference>
<name>A0AAD4N9I5_9BILA</name>
<evidence type="ECO:0000256" key="2">
    <source>
        <dbReference type="ARBA" id="ARBA00022737"/>
    </source>
</evidence>
<feature type="domain" description="Sushi" evidence="6">
    <location>
        <begin position="1190"/>
        <end position="1253"/>
    </location>
</feature>
<dbReference type="Proteomes" id="UP001201812">
    <property type="component" value="Unassembled WGS sequence"/>
</dbReference>
<feature type="domain" description="Sushi" evidence="6">
    <location>
        <begin position="207"/>
        <end position="264"/>
    </location>
</feature>
<dbReference type="GO" id="GO:0005576">
    <property type="term" value="C:extracellular region"/>
    <property type="evidence" value="ECO:0007669"/>
    <property type="project" value="InterPro"/>
</dbReference>
<dbReference type="InterPro" id="IPR000436">
    <property type="entry name" value="Sushi_SCR_CCP_dom"/>
</dbReference>
<feature type="disulfide bond" evidence="4">
    <location>
        <begin position="1160"/>
        <end position="1187"/>
    </location>
</feature>
<feature type="signal peptide" evidence="5">
    <location>
        <begin position="1"/>
        <end position="19"/>
    </location>
</feature>
<dbReference type="PROSITE" id="PS50923">
    <property type="entry name" value="SUSHI"/>
    <property type="match status" value="11"/>
</dbReference>
<evidence type="ECO:0000259" key="6">
    <source>
        <dbReference type="PROSITE" id="PS50923"/>
    </source>
</evidence>
<dbReference type="Gene3D" id="2.20.28.230">
    <property type="match status" value="1"/>
</dbReference>
<comment type="caution">
    <text evidence="8">The sequence shown here is derived from an EMBL/GenBank/DDBJ whole genome shotgun (WGS) entry which is preliminary data.</text>
</comment>
<feature type="disulfide bond" evidence="4">
    <location>
        <begin position="235"/>
        <end position="262"/>
    </location>
</feature>
<proteinExistence type="predicted"/>
<feature type="disulfide bond" evidence="4">
    <location>
        <begin position="1101"/>
        <end position="1128"/>
    </location>
</feature>
<reference evidence="8" key="1">
    <citation type="submission" date="2022-01" db="EMBL/GenBank/DDBJ databases">
        <title>Genome Sequence Resource for Two Populations of Ditylenchus destructor, the Migratory Endoparasitic Phytonematode.</title>
        <authorList>
            <person name="Zhang H."/>
            <person name="Lin R."/>
            <person name="Xie B."/>
        </authorList>
    </citation>
    <scope>NUCLEOTIDE SEQUENCE</scope>
    <source>
        <strain evidence="8">BazhouSP</strain>
    </source>
</reference>
<dbReference type="InterPro" id="IPR008197">
    <property type="entry name" value="WAP_dom"/>
</dbReference>
<keyword evidence="2" id="KW-0677">Repeat</keyword>
<dbReference type="PROSITE" id="PS51390">
    <property type="entry name" value="WAP"/>
    <property type="match status" value="1"/>
</dbReference>
<feature type="domain" description="Sushi" evidence="6">
    <location>
        <begin position="265"/>
        <end position="329"/>
    </location>
</feature>
<evidence type="ECO:0000256" key="3">
    <source>
        <dbReference type="ARBA" id="ARBA00023157"/>
    </source>
</evidence>
<dbReference type="Pfam" id="PF00084">
    <property type="entry name" value="Sushi"/>
    <property type="match status" value="9"/>
</dbReference>
<keyword evidence="3 4" id="KW-1015">Disulfide bond</keyword>
<dbReference type="Gene3D" id="2.10.70.10">
    <property type="entry name" value="Complement Module, domain 1"/>
    <property type="match status" value="10"/>
</dbReference>
<dbReference type="PANTHER" id="PTHR45656">
    <property type="entry name" value="PROTEIN CBR-CLEC-78"/>
    <property type="match status" value="1"/>
</dbReference>
<feature type="disulfide bond" evidence="4">
    <location>
        <begin position="103"/>
        <end position="130"/>
    </location>
</feature>
<feature type="chain" id="PRO_5041941799" evidence="5">
    <location>
        <begin position="20"/>
        <end position="1318"/>
    </location>
</feature>
<dbReference type="PANTHER" id="PTHR45656:SF4">
    <property type="entry name" value="PROTEIN CBR-CLEC-78"/>
    <property type="match status" value="1"/>
</dbReference>
<dbReference type="CDD" id="cd00033">
    <property type="entry name" value="CCP"/>
    <property type="match status" value="7"/>
</dbReference>
<feature type="disulfide bond" evidence="4">
    <location>
        <begin position="1226"/>
        <end position="1253"/>
    </location>
</feature>
<keyword evidence="1 5" id="KW-0732">Signal</keyword>
<keyword evidence="9" id="KW-1185">Reference proteome</keyword>
<evidence type="ECO:0000256" key="5">
    <source>
        <dbReference type="SAM" id="SignalP"/>
    </source>
</evidence>
<feature type="domain" description="Sushi" evidence="6">
    <location>
        <begin position="1255"/>
        <end position="1316"/>
    </location>
</feature>
<dbReference type="InterPro" id="IPR035976">
    <property type="entry name" value="Sushi/SCR/CCP_sf"/>
</dbReference>
<evidence type="ECO:0000313" key="8">
    <source>
        <dbReference type="EMBL" id="KAI1716365.1"/>
    </source>
</evidence>